<dbReference type="Pfam" id="PF01040">
    <property type="entry name" value="UbiA"/>
    <property type="match status" value="1"/>
</dbReference>
<feature type="region of interest" description="Disordered" evidence="5">
    <location>
        <begin position="1"/>
        <end position="22"/>
    </location>
</feature>
<reference evidence="7" key="1">
    <citation type="submission" date="2021-01" db="EMBL/GenBank/DDBJ databases">
        <title>Whole genome shotgun sequence of Sphaerimonospora thailandensis NBRC 107569.</title>
        <authorList>
            <person name="Komaki H."/>
            <person name="Tamura T."/>
        </authorList>
    </citation>
    <scope>NUCLEOTIDE SEQUENCE</scope>
    <source>
        <strain evidence="7">NBRC 107569</strain>
    </source>
</reference>
<keyword evidence="8" id="KW-1185">Reference proteome</keyword>
<protein>
    <submittedName>
        <fullName evidence="7">Decaprenyl-phosphate phosphoribosyltransferase</fullName>
    </submittedName>
</protein>
<dbReference type="InterPro" id="IPR000537">
    <property type="entry name" value="UbiA_prenyltransferase"/>
</dbReference>
<keyword evidence="4 6" id="KW-0472">Membrane</keyword>
<name>A0A8J3R6R5_9ACTN</name>
<evidence type="ECO:0000256" key="1">
    <source>
        <dbReference type="ARBA" id="ARBA00004141"/>
    </source>
</evidence>
<dbReference type="CDD" id="cd13963">
    <property type="entry name" value="PT_UbiA_2"/>
    <property type="match status" value="1"/>
</dbReference>
<feature type="transmembrane region" description="Helical" evidence="6">
    <location>
        <begin position="133"/>
        <end position="150"/>
    </location>
</feature>
<dbReference type="GO" id="GO:0016757">
    <property type="term" value="F:glycosyltransferase activity"/>
    <property type="evidence" value="ECO:0007669"/>
    <property type="project" value="UniProtKB-KW"/>
</dbReference>
<keyword evidence="7" id="KW-0328">Glycosyltransferase</keyword>
<evidence type="ECO:0000256" key="3">
    <source>
        <dbReference type="ARBA" id="ARBA00022989"/>
    </source>
</evidence>
<dbReference type="NCBIfam" id="NF008978">
    <property type="entry name" value="PRK12324.1-4"/>
    <property type="match status" value="1"/>
</dbReference>
<feature type="transmembrane region" description="Helical" evidence="6">
    <location>
        <begin position="65"/>
        <end position="81"/>
    </location>
</feature>
<feature type="transmembrane region" description="Helical" evidence="6">
    <location>
        <begin position="171"/>
        <end position="197"/>
    </location>
</feature>
<dbReference type="Gene3D" id="1.10.357.140">
    <property type="entry name" value="UbiA prenyltransferase"/>
    <property type="match status" value="1"/>
</dbReference>
<feature type="transmembrane region" description="Helical" evidence="6">
    <location>
        <begin position="240"/>
        <end position="259"/>
    </location>
</feature>
<evidence type="ECO:0000256" key="2">
    <source>
        <dbReference type="ARBA" id="ARBA00022692"/>
    </source>
</evidence>
<feature type="transmembrane region" description="Helical" evidence="6">
    <location>
        <begin position="308"/>
        <end position="325"/>
    </location>
</feature>
<dbReference type="RefSeq" id="WP_407695922.1">
    <property type="nucleotide sequence ID" value="NZ_BOOG01000011.1"/>
</dbReference>
<dbReference type="GO" id="GO:0016020">
    <property type="term" value="C:membrane"/>
    <property type="evidence" value="ECO:0007669"/>
    <property type="project" value="UniProtKB-SubCell"/>
</dbReference>
<evidence type="ECO:0000256" key="6">
    <source>
        <dbReference type="SAM" id="Phobius"/>
    </source>
</evidence>
<comment type="subcellular location">
    <subcellularLocation>
        <location evidence="1">Membrane</location>
        <topology evidence="1">Multi-pass membrane protein</topology>
    </subcellularLocation>
</comment>
<evidence type="ECO:0000256" key="5">
    <source>
        <dbReference type="SAM" id="MobiDB-lite"/>
    </source>
</evidence>
<evidence type="ECO:0000256" key="4">
    <source>
        <dbReference type="ARBA" id="ARBA00023136"/>
    </source>
</evidence>
<dbReference type="Proteomes" id="UP000610966">
    <property type="component" value="Unassembled WGS sequence"/>
</dbReference>
<accession>A0A8J3R6R5</accession>
<keyword evidence="3 6" id="KW-1133">Transmembrane helix</keyword>
<evidence type="ECO:0000313" key="8">
    <source>
        <dbReference type="Proteomes" id="UP000610966"/>
    </source>
</evidence>
<feature type="transmembrane region" description="Helical" evidence="6">
    <location>
        <begin position="101"/>
        <end position="127"/>
    </location>
</feature>
<feature type="transmembrane region" description="Helical" evidence="6">
    <location>
        <begin position="39"/>
        <end position="59"/>
    </location>
</feature>
<evidence type="ECO:0000313" key="7">
    <source>
        <dbReference type="EMBL" id="GIH68856.1"/>
    </source>
</evidence>
<feature type="transmembrane region" description="Helical" evidence="6">
    <location>
        <begin position="271"/>
        <end position="288"/>
    </location>
</feature>
<dbReference type="EMBL" id="BOOG01000011">
    <property type="protein sequence ID" value="GIH68856.1"/>
    <property type="molecule type" value="Genomic_DNA"/>
</dbReference>
<organism evidence="7 8">
    <name type="scientific">Sphaerimonospora thailandensis</name>
    <dbReference type="NCBI Taxonomy" id="795644"/>
    <lineage>
        <taxon>Bacteria</taxon>
        <taxon>Bacillati</taxon>
        <taxon>Actinomycetota</taxon>
        <taxon>Actinomycetes</taxon>
        <taxon>Streptosporangiales</taxon>
        <taxon>Streptosporangiaceae</taxon>
        <taxon>Sphaerimonospora</taxon>
    </lineage>
</organism>
<gene>
    <name evidence="7" type="ORF">Mth01_11090</name>
</gene>
<proteinExistence type="predicted"/>
<comment type="caution">
    <text evidence="7">The sequence shown here is derived from an EMBL/GenBank/DDBJ whole genome shotgun (WGS) entry which is preliminary data.</text>
</comment>
<dbReference type="AlphaFoldDB" id="A0A8J3R6R5"/>
<dbReference type="GO" id="GO:0016765">
    <property type="term" value="F:transferase activity, transferring alkyl or aryl (other than methyl) groups"/>
    <property type="evidence" value="ECO:0007669"/>
    <property type="project" value="InterPro"/>
</dbReference>
<sequence length="326" mass="33855">MSRDSAAPPMATSSAGGVPGTAPRSQAVGLLRACRPRQWLKNALVFAAPAAAGVLTTGAGLRGSLIAFVAFCLAASGTYLFNDAADAAADRRHPRKRLRPIAAGIVPIRVARLAGSVLPALGLIVAFAGGRPLGAVVAAYLALTFSYTWWLKHQPVVDLVAVAGCHVIRAYAGAVAVAVPVTSWFLVVVSLGSLLLVTGKREAELRSSIPATGTPATGTPATQGTVRDTRATLSVYTPSYLAHVRAVASGAMIVTYCLWALQEHTGAAKACYALSIVPFVLVVLRHALLVDRGVGEEPEELALGDRPLQVFIAMMLLLLALGIHLS</sequence>
<keyword evidence="2 6" id="KW-0812">Transmembrane</keyword>
<dbReference type="InterPro" id="IPR044878">
    <property type="entry name" value="UbiA_sf"/>
</dbReference>
<keyword evidence="7" id="KW-0808">Transferase</keyword>